<dbReference type="HOGENOM" id="CLU_719499_0_0_5"/>
<evidence type="ECO:0000259" key="1">
    <source>
        <dbReference type="Pfam" id="PF13524"/>
    </source>
</evidence>
<dbReference type="EMBL" id="CP000390">
    <property type="protein sequence ID" value="ABG64153.1"/>
    <property type="molecule type" value="Genomic_DNA"/>
</dbReference>
<dbReference type="InterPro" id="IPR055259">
    <property type="entry name" value="YkvP/CgeB_Glyco_trans-like"/>
</dbReference>
<proteinExistence type="predicted"/>
<dbReference type="GO" id="GO:0016757">
    <property type="term" value="F:glycosyltransferase activity"/>
    <property type="evidence" value="ECO:0007669"/>
    <property type="project" value="TreeGrafter"/>
</dbReference>
<feature type="domain" description="Spore protein YkvP/CgeB glycosyl transferase-like" evidence="1">
    <location>
        <begin position="204"/>
        <end position="354"/>
    </location>
</feature>
<evidence type="ECO:0000313" key="2">
    <source>
        <dbReference type="EMBL" id="ABG64153.1"/>
    </source>
</evidence>
<dbReference type="AlphaFoldDB" id="Q11EM2"/>
<reference evidence="2" key="1">
    <citation type="submission" date="2006-06" db="EMBL/GenBank/DDBJ databases">
        <title>Complete sequence of chromosome of Chelativorans sp. BNC1.</title>
        <authorList>
            <consortium name="US DOE Joint Genome Institute"/>
            <person name="Copeland A."/>
            <person name="Lucas S."/>
            <person name="Lapidus A."/>
            <person name="Barry K."/>
            <person name="Detter J.C."/>
            <person name="Glavina del Rio T."/>
            <person name="Hammon N."/>
            <person name="Israni S."/>
            <person name="Dalin E."/>
            <person name="Tice H."/>
            <person name="Pitluck S."/>
            <person name="Chertkov O."/>
            <person name="Brettin T."/>
            <person name="Bruce D."/>
            <person name="Han C."/>
            <person name="Tapia R."/>
            <person name="Gilna P."/>
            <person name="Schmutz J."/>
            <person name="Larimer F."/>
            <person name="Land M."/>
            <person name="Hauser L."/>
            <person name="Kyrpides N."/>
            <person name="Mikhailova N."/>
            <person name="Richardson P."/>
        </authorList>
    </citation>
    <scope>NUCLEOTIDE SEQUENCE</scope>
    <source>
        <strain evidence="2">BNC1</strain>
    </source>
</reference>
<dbReference type="Pfam" id="PF13524">
    <property type="entry name" value="Glyco_trans_1_2"/>
    <property type="match status" value="1"/>
</dbReference>
<sequence>MKILLYTHSLISDWNHGNAHFLRGVMRELAAQGHTVLALEPEDGWSRTNLLRDQGEAALARFQSDFPELVSLAYGHGFDHEEMLHDADVVIVHEWTEPALVAQIGRARARGGTFTLIFHDTHHRAVSAEPQIAELQLRDYDLVLAFGETLRERYLKAGWGQNVVTWHEAADTRLFRPIAGEEKNGDLIWIGNWGDDERTAEISEFLIKPASRLGLKGRVHGVRYPPEALGALAETGLSFARWIANHDVPVAFARHRVTVHIPRRPYVHALPGIPTIRVFEALACGIPLISAPWNDAEGLFRPGTDFLFANDGEEMAAELRRVLSDPELAASLSAAGLETIRKKHSCAHRVNELFDALMHQGTLRVRKQLARMEAAE</sequence>
<protein>
    <recommendedName>
        <fullName evidence="1">Spore protein YkvP/CgeB glycosyl transferase-like domain-containing protein</fullName>
    </recommendedName>
</protein>
<dbReference type="OrthoDB" id="9813806at2"/>
<dbReference type="PANTHER" id="PTHR45947:SF3">
    <property type="entry name" value="SULFOQUINOVOSYL TRANSFERASE SQD2"/>
    <property type="match status" value="1"/>
</dbReference>
<dbReference type="KEGG" id="mes:Meso_2777"/>
<dbReference type="eggNOG" id="COG4641">
    <property type="taxonomic scope" value="Bacteria"/>
</dbReference>
<dbReference type="InterPro" id="IPR050194">
    <property type="entry name" value="Glycosyltransferase_grp1"/>
</dbReference>
<dbReference type="Gene3D" id="3.40.50.2000">
    <property type="entry name" value="Glycogen Phosphorylase B"/>
    <property type="match status" value="2"/>
</dbReference>
<dbReference type="SUPFAM" id="SSF53756">
    <property type="entry name" value="UDP-Glycosyltransferase/glycogen phosphorylase"/>
    <property type="match status" value="1"/>
</dbReference>
<gene>
    <name evidence="2" type="ordered locus">Meso_2777</name>
</gene>
<dbReference type="PANTHER" id="PTHR45947">
    <property type="entry name" value="SULFOQUINOVOSYL TRANSFERASE SQD2"/>
    <property type="match status" value="1"/>
</dbReference>
<organism evidence="2">
    <name type="scientific">Chelativorans sp. (strain BNC1)</name>
    <dbReference type="NCBI Taxonomy" id="266779"/>
    <lineage>
        <taxon>Bacteria</taxon>
        <taxon>Pseudomonadati</taxon>
        <taxon>Pseudomonadota</taxon>
        <taxon>Alphaproteobacteria</taxon>
        <taxon>Hyphomicrobiales</taxon>
        <taxon>Phyllobacteriaceae</taxon>
        <taxon>Chelativorans</taxon>
    </lineage>
</organism>
<dbReference type="CDD" id="cd03801">
    <property type="entry name" value="GT4_PimA-like"/>
    <property type="match status" value="1"/>
</dbReference>
<dbReference type="STRING" id="266779.Meso_2777"/>
<accession>Q11EM2</accession>
<name>Q11EM2_CHESB</name>